<feature type="transmembrane region" description="Helical" evidence="3">
    <location>
        <begin position="174"/>
        <end position="196"/>
    </location>
</feature>
<dbReference type="Gene3D" id="3.30.450.20">
    <property type="entry name" value="PAS domain"/>
    <property type="match status" value="1"/>
</dbReference>
<dbReference type="PANTHER" id="PTHR45138:SF5">
    <property type="entry name" value="BIFUNCTIONAL PERIPLASMIC SUBSTRATE BINDING PROTEIN_CYTOPLASMIC DIGUANYLATE CYCLASE"/>
    <property type="match status" value="1"/>
</dbReference>
<dbReference type="AlphaFoldDB" id="A0A9X0WCE1"/>
<evidence type="ECO:0000256" key="2">
    <source>
        <dbReference type="ARBA" id="ARBA00012528"/>
    </source>
</evidence>
<dbReference type="PROSITE" id="PS50887">
    <property type="entry name" value="GGDEF"/>
    <property type="match status" value="1"/>
</dbReference>
<comment type="cofactor">
    <cofactor evidence="1">
        <name>Mg(2+)</name>
        <dbReference type="ChEBI" id="CHEBI:18420"/>
    </cofactor>
</comment>
<dbReference type="RefSeq" id="WP_200248557.1">
    <property type="nucleotide sequence ID" value="NZ_NRRY01000052.1"/>
</dbReference>
<accession>A0A9X0WCE1</accession>
<sequence>MPSDSRFSGGAIRSFRFERNLALIFALLGVLLEALIAGYWLLVLEPALRDDAESRAHALAQAQARGIEVLLVRDLPAEQLLNALETRLDAILLIKEDESGQALTNQIRLELDPDRVNLPLEAMSLRRGGTDCSGCFVTEVPLYHPQDYALIGVATFYANTRSLETLLADVRTNLLIAGGLILLFIVVAWGGVARLLRRLRESESNLSNLLEVVPFPILQLQADGSSIQRANQAAMQYLGLASDGSGRLDSLTWQAMLADGLLAAADLQREVQISTPQGDLRWAMVSVSQVLLSGVAHRLISLVDVSELKATQRRLHQAANTDALTKIYNRRYLFARLSESIERADREGSGLSVILFDLDHFKQINDSFGHAIGDQVLVRVAELMRQCVRESDICGRYGGEEFLVILPSAPVSVAFDIAERLRTKIEAEQWPRPELRVNISGGVAAYAGSTIDVLLETADRLLYQAKRAGRNQIIAEH</sequence>
<dbReference type="InterPro" id="IPR029787">
    <property type="entry name" value="Nucleotide_cyclase"/>
</dbReference>
<name>A0A9X0WCE1_9GAMM</name>
<gene>
    <name evidence="6" type="ORF">CKO42_21245</name>
</gene>
<evidence type="ECO:0000259" key="5">
    <source>
        <dbReference type="PROSITE" id="PS50887"/>
    </source>
</evidence>
<keyword evidence="3" id="KW-1133">Transmembrane helix</keyword>
<evidence type="ECO:0000313" key="6">
    <source>
        <dbReference type="EMBL" id="MBK1620904.1"/>
    </source>
</evidence>
<organism evidence="6 7">
    <name type="scientific">Lamprobacter modestohalophilus</name>
    <dbReference type="NCBI Taxonomy" id="1064514"/>
    <lineage>
        <taxon>Bacteria</taxon>
        <taxon>Pseudomonadati</taxon>
        <taxon>Pseudomonadota</taxon>
        <taxon>Gammaproteobacteria</taxon>
        <taxon>Chromatiales</taxon>
        <taxon>Chromatiaceae</taxon>
        <taxon>Lamprobacter</taxon>
    </lineage>
</organism>
<evidence type="ECO:0000313" key="7">
    <source>
        <dbReference type="Proteomes" id="UP001138768"/>
    </source>
</evidence>
<dbReference type="Proteomes" id="UP001138768">
    <property type="component" value="Unassembled WGS sequence"/>
</dbReference>
<dbReference type="PANTHER" id="PTHR45138">
    <property type="entry name" value="REGULATORY COMPONENTS OF SENSORY TRANSDUCTION SYSTEM"/>
    <property type="match status" value="1"/>
</dbReference>
<evidence type="ECO:0000256" key="3">
    <source>
        <dbReference type="SAM" id="Phobius"/>
    </source>
</evidence>
<feature type="domain" description="PAS" evidence="4">
    <location>
        <begin position="202"/>
        <end position="243"/>
    </location>
</feature>
<keyword evidence="3" id="KW-0472">Membrane</keyword>
<dbReference type="InterPro" id="IPR035965">
    <property type="entry name" value="PAS-like_dom_sf"/>
</dbReference>
<dbReference type="InterPro" id="IPR050469">
    <property type="entry name" value="Diguanylate_Cyclase"/>
</dbReference>
<comment type="caution">
    <text evidence="6">The sequence shown here is derived from an EMBL/GenBank/DDBJ whole genome shotgun (WGS) entry which is preliminary data.</text>
</comment>
<dbReference type="PROSITE" id="PS50112">
    <property type="entry name" value="PAS"/>
    <property type="match status" value="1"/>
</dbReference>
<dbReference type="SUPFAM" id="SSF55073">
    <property type="entry name" value="Nucleotide cyclase"/>
    <property type="match status" value="1"/>
</dbReference>
<keyword evidence="3" id="KW-0812">Transmembrane</keyword>
<dbReference type="InterPro" id="IPR000160">
    <property type="entry name" value="GGDEF_dom"/>
</dbReference>
<dbReference type="SUPFAM" id="SSF55785">
    <property type="entry name" value="PYP-like sensor domain (PAS domain)"/>
    <property type="match status" value="1"/>
</dbReference>
<dbReference type="InterPro" id="IPR000014">
    <property type="entry name" value="PAS"/>
</dbReference>
<evidence type="ECO:0000259" key="4">
    <source>
        <dbReference type="PROSITE" id="PS50112"/>
    </source>
</evidence>
<dbReference type="NCBIfam" id="TIGR00254">
    <property type="entry name" value="GGDEF"/>
    <property type="match status" value="1"/>
</dbReference>
<dbReference type="EC" id="2.7.7.65" evidence="2"/>
<evidence type="ECO:0000256" key="1">
    <source>
        <dbReference type="ARBA" id="ARBA00001946"/>
    </source>
</evidence>
<dbReference type="EMBL" id="NRRY01000052">
    <property type="protein sequence ID" value="MBK1620904.1"/>
    <property type="molecule type" value="Genomic_DNA"/>
</dbReference>
<protein>
    <recommendedName>
        <fullName evidence="2">diguanylate cyclase</fullName>
        <ecNumber evidence="2">2.7.7.65</ecNumber>
    </recommendedName>
</protein>
<dbReference type="CDD" id="cd01949">
    <property type="entry name" value="GGDEF"/>
    <property type="match status" value="1"/>
</dbReference>
<proteinExistence type="predicted"/>
<dbReference type="GO" id="GO:0052621">
    <property type="term" value="F:diguanylate cyclase activity"/>
    <property type="evidence" value="ECO:0007669"/>
    <property type="project" value="UniProtKB-EC"/>
</dbReference>
<dbReference type="GO" id="GO:0005886">
    <property type="term" value="C:plasma membrane"/>
    <property type="evidence" value="ECO:0007669"/>
    <property type="project" value="TreeGrafter"/>
</dbReference>
<dbReference type="InterPro" id="IPR043128">
    <property type="entry name" value="Rev_trsase/Diguanyl_cyclase"/>
</dbReference>
<feature type="domain" description="GGDEF" evidence="5">
    <location>
        <begin position="349"/>
        <end position="477"/>
    </location>
</feature>
<dbReference type="GO" id="GO:1902201">
    <property type="term" value="P:negative regulation of bacterial-type flagellum-dependent cell motility"/>
    <property type="evidence" value="ECO:0007669"/>
    <property type="project" value="TreeGrafter"/>
</dbReference>
<keyword evidence="7" id="KW-1185">Reference proteome</keyword>
<dbReference type="Pfam" id="PF00990">
    <property type="entry name" value="GGDEF"/>
    <property type="match status" value="1"/>
</dbReference>
<dbReference type="SMART" id="SM00267">
    <property type="entry name" value="GGDEF"/>
    <property type="match status" value="1"/>
</dbReference>
<feature type="transmembrane region" description="Helical" evidence="3">
    <location>
        <begin position="21"/>
        <end position="42"/>
    </location>
</feature>
<dbReference type="Gene3D" id="3.30.70.270">
    <property type="match status" value="1"/>
</dbReference>
<dbReference type="FunFam" id="3.30.70.270:FF:000001">
    <property type="entry name" value="Diguanylate cyclase domain protein"/>
    <property type="match status" value="1"/>
</dbReference>
<dbReference type="GO" id="GO:0043709">
    <property type="term" value="P:cell adhesion involved in single-species biofilm formation"/>
    <property type="evidence" value="ECO:0007669"/>
    <property type="project" value="TreeGrafter"/>
</dbReference>
<reference evidence="6 7" key="1">
    <citation type="journal article" date="2020" name="Microorganisms">
        <title>Osmotic Adaptation and Compatible Solute Biosynthesis of Phototrophic Bacteria as Revealed from Genome Analyses.</title>
        <authorList>
            <person name="Imhoff J.F."/>
            <person name="Rahn T."/>
            <person name="Kunzel S."/>
            <person name="Keller A."/>
            <person name="Neulinger S.C."/>
        </authorList>
    </citation>
    <scope>NUCLEOTIDE SEQUENCE [LARGE SCALE GENOMIC DNA]</scope>
    <source>
        <strain evidence="6 7">DSM 25653</strain>
    </source>
</reference>